<dbReference type="Pfam" id="PF13360">
    <property type="entry name" value="PQQ_2"/>
    <property type="match status" value="1"/>
</dbReference>
<keyword evidence="2" id="KW-0472">Membrane</keyword>
<dbReference type="Proteomes" id="UP001500683">
    <property type="component" value="Unassembled WGS sequence"/>
</dbReference>
<dbReference type="InterPro" id="IPR015943">
    <property type="entry name" value="WD40/YVTN_repeat-like_dom_sf"/>
</dbReference>
<dbReference type="InterPro" id="IPR002372">
    <property type="entry name" value="PQQ_rpt_dom"/>
</dbReference>
<dbReference type="EMBL" id="BAAAZG010000088">
    <property type="protein sequence ID" value="GAA4106727.1"/>
    <property type="molecule type" value="Genomic_DNA"/>
</dbReference>
<keyword evidence="2" id="KW-0812">Transmembrane</keyword>
<evidence type="ECO:0000256" key="2">
    <source>
        <dbReference type="SAM" id="Phobius"/>
    </source>
</evidence>
<feature type="transmembrane region" description="Helical" evidence="2">
    <location>
        <begin position="12"/>
        <end position="34"/>
    </location>
</feature>
<evidence type="ECO:0000259" key="3">
    <source>
        <dbReference type="Pfam" id="PF13360"/>
    </source>
</evidence>
<sequence>MGGRRFGGRRRAAVGVVCGVLAVAVCGVLVVRAVTRAEWWQVRHSVTAVPVAPLADVGPPPGPLATSWQRSAPVHRGPLAGYNSVAFEVAHGQAVLASGGGLDVRDARTGGERWSYRRMGWTMLGWAATGSRLVGYFERDGDRGERMMVGFDALSGAELWRQADETPASVARTTLRWPAGSDAVLTTSGDRRVLYGRSAANGARLWTQRLPAGCRLFEGAAHASDSVETTAVLALDCAKGPSRLIAVRPDTGAVRWTRPLESAEAPEVTVLDGVTLADDGTALRAYRENGHRLAEWGGENVCGDAICPAVVAGGRLVVAYRPNGARRGERRLEAVETASGQAAWRRDAPAYAALAAAGGRIYALRPRLSGALLPAGVDVVEPGDGGTRTVAAPFAMDPELDGARPWLAAAGGLLYAAVPTATPRPGGAARLVALRGGSAGPGPAELGGTPAADWPDACALLKRPDLLAARLDPGSARPGGDRIGEQKLPHPVSCTYEAPERDGLPDAPPLTVAPSGGPSEQPSGVPAAPRDSASPDRPGSTSPSASASGGGASGKKSPGRDGDRRTPEPGASGPGTDDDEWGARSLTVTVKWVAPTGQAASALMETLRAVQSQARRRTDIGGDEAYELGPTAGTIAVRVDRYIVVVTAARPPGAASRLARAAAVGLTGGAGRSPEPS</sequence>
<feature type="compositionally biased region" description="Low complexity" evidence="1">
    <location>
        <begin position="538"/>
        <end position="547"/>
    </location>
</feature>
<comment type="caution">
    <text evidence="4">The sequence shown here is derived from an EMBL/GenBank/DDBJ whole genome shotgun (WGS) entry which is preliminary data.</text>
</comment>
<feature type="compositionally biased region" description="Basic and acidic residues" evidence="1">
    <location>
        <begin position="479"/>
        <end position="488"/>
    </location>
</feature>
<feature type="compositionally biased region" description="Basic and acidic residues" evidence="1">
    <location>
        <begin position="558"/>
        <end position="567"/>
    </location>
</feature>
<protein>
    <recommendedName>
        <fullName evidence="3">Pyrrolo-quinoline quinone repeat domain-containing protein</fullName>
    </recommendedName>
</protein>
<evidence type="ECO:0000313" key="5">
    <source>
        <dbReference type="Proteomes" id="UP001500683"/>
    </source>
</evidence>
<dbReference type="SUPFAM" id="SSF50998">
    <property type="entry name" value="Quinoprotein alcohol dehydrogenase-like"/>
    <property type="match status" value="1"/>
</dbReference>
<feature type="domain" description="Pyrrolo-quinoline quinone repeat" evidence="3">
    <location>
        <begin position="199"/>
        <end position="292"/>
    </location>
</feature>
<gene>
    <name evidence="4" type="ORF">GCM10022214_87870</name>
</gene>
<dbReference type="PANTHER" id="PTHR34512:SF30">
    <property type="entry name" value="OUTER MEMBRANE PROTEIN ASSEMBLY FACTOR BAMB"/>
    <property type="match status" value="1"/>
</dbReference>
<evidence type="ECO:0000256" key="1">
    <source>
        <dbReference type="SAM" id="MobiDB-lite"/>
    </source>
</evidence>
<name>A0ABP7X7R0_9ACTN</name>
<organism evidence="4 5">
    <name type="scientific">Actinomadura miaoliensis</name>
    <dbReference type="NCBI Taxonomy" id="430685"/>
    <lineage>
        <taxon>Bacteria</taxon>
        <taxon>Bacillati</taxon>
        <taxon>Actinomycetota</taxon>
        <taxon>Actinomycetes</taxon>
        <taxon>Streptosporangiales</taxon>
        <taxon>Thermomonosporaceae</taxon>
        <taxon>Actinomadura</taxon>
    </lineage>
</organism>
<keyword evidence="5" id="KW-1185">Reference proteome</keyword>
<dbReference type="Gene3D" id="2.130.10.10">
    <property type="entry name" value="YVTN repeat-like/Quinoprotein amine dehydrogenase"/>
    <property type="match status" value="1"/>
</dbReference>
<dbReference type="RefSeq" id="WP_344959581.1">
    <property type="nucleotide sequence ID" value="NZ_BAAAZG010000088.1"/>
</dbReference>
<dbReference type="InterPro" id="IPR011047">
    <property type="entry name" value="Quinoprotein_ADH-like_sf"/>
</dbReference>
<feature type="region of interest" description="Disordered" evidence="1">
    <location>
        <begin position="471"/>
        <end position="582"/>
    </location>
</feature>
<proteinExistence type="predicted"/>
<evidence type="ECO:0000313" key="4">
    <source>
        <dbReference type="EMBL" id="GAA4106727.1"/>
    </source>
</evidence>
<keyword evidence="2" id="KW-1133">Transmembrane helix</keyword>
<accession>A0ABP7X7R0</accession>
<reference evidence="5" key="1">
    <citation type="journal article" date="2019" name="Int. J. Syst. Evol. Microbiol.">
        <title>The Global Catalogue of Microorganisms (GCM) 10K type strain sequencing project: providing services to taxonomists for standard genome sequencing and annotation.</title>
        <authorList>
            <consortium name="The Broad Institute Genomics Platform"/>
            <consortium name="The Broad Institute Genome Sequencing Center for Infectious Disease"/>
            <person name="Wu L."/>
            <person name="Ma J."/>
        </authorList>
    </citation>
    <scope>NUCLEOTIDE SEQUENCE [LARGE SCALE GENOMIC DNA]</scope>
    <source>
        <strain evidence="5">JCM 16702</strain>
    </source>
</reference>
<dbReference type="PANTHER" id="PTHR34512">
    <property type="entry name" value="CELL SURFACE PROTEIN"/>
    <property type="match status" value="1"/>
</dbReference>